<comment type="subcellular location">
    <subcellularLocation>
        <location evidence="1 8">Cell membrane</location>
        <topology evidence="1 8">Multi-pass membrane protein</topology>
    </subcellularLocation>
</comment>
<dbReference type="PANTHER" id="PTHR30012">
    <property type="entry name" value="GENERAL SECRETION PATHWAY PROTEIN"/>
    <property type="match status" value="1"/>
</dbReference>
<organism evidence="11">
    <name type="scientific">uncultured bacterium</name>
    <name type="common">gcode 4</name>
    <dbReference type="NCBI Taxonomy" id="1234023"/>
    <lineage>
        <taxon>Bacteria</taxon>
        <taxon>environmental samples</taxon>
    </lineage>
</organism>
<evidence type="ECO:0000259" key="10">
    <source>
        <dbReference type="Pfam" id="PF00482"/>
    </source>
</evidence>
<comment type="caution">
    <text evidence="11">The sequence shown here is derived from an EMBL/GenBank/DDBJ whole genome shotgun (WGS) entry which is preliminary data.</text>
</comment>
<evidence type="ECO:0000256" key="7">
    <source>
        <dbReference type="ARBA" id="ARBA00023136"/>
    </source>
</evidence>
<feature type="transmembrane region" description="Helical" evidence="9">
    <location>
        <begin position="161"/>
        <end position="184"/>
    </location>
</feature>
<dbReference type="GO" id="GO:0005886">
    <property type="term" value="C:plasma membrane"/>
    <property type="evidence" value="ECO:0007669"/>
    <property type="project" value="UniProtKB-SubCell"/>
</dbReference>
<feature type="transmembrane region" description="Helical" evidence="9">
    <location>
        <begin position="253"/>
        <end position="273"/>
    </location>
</feature>
<dbReference type="PRINTS" id="PR00812">
    <property type="entry name" value="BCTERIALGSPF"/>
</dbReference>
<sequence>MFSLGQPKFIDNNWNFNNAKFLQILDDARYALKTWKKPAWIVTKTTQQIVIWWISEKEVWQFIDKLSNFLNSWIDLKTAFWILYKQVKNPKMKMIVNEIRLNLDHWLSISDTLKQYQKYFDPLIIALITVWEKTWWLPRVLIELDKKLLESIELKSKIKWALIYPAILVFITLWMVTFMMTFIIPKITESFTKSGVEIPALTQFMINISEFLTNHYVWILSWLFWFIVFIMFFRKTFMGQSLISYIALRLPVFWYIVRQGNIILFINSFSLLLDSGVLMLEALDVASSVVPNVFYKKDIIRIRDEVETWVKISNAMWLNMNVKDISFSNPYFPEDFVHMVHVWEETWTIWKSIEKVWENYSKELKRYIGNLMTMLEPFIIVFVGALVWVIVIAIMLPFFNLAKVAKKL</sequence>
<evidence type="ECO:0000256" key="6">
    <source>
        <dbReference type="ARBA" id="ARBA00022989"/>
    </source>
</evidence>
<evidence type="ECO:0000256" key="4">
    <source>
        <dbReference type="ARBA" id="ARBA00022475"/>
    </source>
</evidence>
<dbReference type="GO" id="GO:0009306">
    <property type="term" value="P:protein secretion"/>
    <property type="evidence" value="ECO:0007669"/>
    <property type="project" value="InterPro"/>
</dbReference>
<dbReference type="AlphaFoldDB" id="K2F4M8"/>
<dbReference type="InterPro" id="IPR003004">
    <property type="entry name" value="GspF/PilC"/>
</dbReference>
<keyword evidence="3 8" id="KW-0813">Transport</keyword>
<evidence type="ECO:0000256" key="2">
    <source>
        <dbReference type="ARBA" id="ARBA00005745"/>
    </source>
</evidence>
<dbReference type="InterPro" id="IPR042094">
    <property type="entry name" value="T2SS_GspF_sf"/>
</dbReference>
<evidence type="ECO:0000256" key="8">
    <source>
        <dbReference type="RuleBase" id="RU003923"/>
    </source>
</evidence>
<proteinExistence type="inferred from homology"/>
<dbReference type="PANTHER" id="PTHR30012:SF0">
    <property type="entry name" value="TYPE II SECRETION SYSTEM PROTEIN F-RELATED"/>
    <property type="match status" value="1"/>
</dbReference>
<dbReference type="InterPro" id="IPR001992">
    <property type="entry name" value="T2SS_GspF/T4SS_PilC_CS"/>
</dbReference>
<keyword evidence="4" id="KW-1003">Cell membrane</keyword>
<evidence type="ECO:0000256" key="5">
    <source>
        <dbReference type="ARBA" id="ARBA00022692"/>
    </source>
</evidence>
<dbReference type="Pfam" id="PF00482">
    <property type="entry name" value="T2SSF"/>
    <property type="match status" value="2"/>
</dbReference>
<feature type="transmembrane region" description="Helical" evidence="9">
    <location>
        <begin position="378"/>
        <end position="402"/>
    </location>
</feature>
<dbReference type="InterPro" id="IPR018076">
    <property type="entry name" value="T2SS_GspF_dom"/>
</dbReference>
<dbReference type="Gene3D" id="1.20.81.30">
    <property type="entry name" value="Type II secretion system (T2SS), domain F"/>
    <property type="match status" value="2"/>
</dbReference>
<keyword evidence="7 9" id="KW-0472">Membrane</keyword>
<keyword evidence="5 8" id="KW-0812">Transmembrane</keyword>
<accession>K2F4M8</accession>
<gene>
    <name evidence="11" type="ORF">ACD_4C00459G0015</name>
</gene>
<feature type="domain" description="Type II secretion system protein GspF" evidence="10">
    <location>
        <begin position="62"/>
        <end position="185"/>
    </location>
</feature>
<evidence type="ECO:0000256" key="9">
    <source>
        <dbReference type="SAM" id="Phobius"/>
    </source>
</evidence>
<feature type="transmembrane region" description="Helical" evidence="9">
    <location>
        <begin position="215"/>
        <end position="233"/>
    </location>
</feature>
<reference evidence="11" key="1">
    <citation type="journal article" date="2012" name="Science">
        <title>Fermentation, hydrogen, and sulfur metabolism in multiple uncultivated bacterial phyla.</title>
        <authorList>
            <person name="Wrighton K.C."/>
            <person name="Thomas B.C."/>
            <person name="Sharon I."/>
            <person name="Miller C.S."/>
            <person name="Castelle C.J."/>
            <person name="VerBerkmoes N.C."/>
            <person name="Wilkins M.J."/>
            <person name="Hettich R.L."/>
            <person name="Lipton M.S."/>
            <person name="Williams K.H."/>
            <person name="Long P.E."/>
            <person name="Banfield J.F."/>
        </authorList>
    </citation>
    <scope>NUCLEOTIDE SEQUENCE [LARGE SCALE GENOMIC DNA]</scope>
</reference>
<dbReference type="PROSITE" id="PS00874">
    <property type="entry name" value="T2SP_F"/>
    <property type="match status" value="1"/>
</dbReference>
<protein>
    <recommendedName>
        <fullName evidence="10">Type II secretion system protein GspF domain-containing protein</fullName>
    </recommendedName>
</protein>
<comment type="similarity">
    <text evidence="2 8">Belongs to the GSP F family.</text>
</comment>
<evidence type="ECO:0000256" key="1">
    <source>
        <dbReference type="ARBA" id="ARBA00004651"/>
    </source>
</evidence>
<keyword evidence="6 9" id="KW-1133">Transmembrane helix</keyword>
<evidence type="ECO:0000313" key="11">
    <source>
        <dbReference type="EMBL" id="EKE26051.1"/>
    </source>
</evidence>
<evidence type="ECO:0000256" key="3">
    <source>
        <dbReference type="ARBA" id="ARBA00022448"/>
    </source>
</evidence>
<name>K2F4M8_9BACT</name>
<feature type="domain" description="Type II secretion system protein GspF" evidence="10">
    <location>
        <begin position="265"/>
        <end position="397"/>
    </location>
</feature>
<dbReference type="EMBL" id="AMFJ01000975">
    <property type="protein sequence ID" value="EKE26051.1"/>
    <property type="molecule type" value="Genomic_DNA"/>
</dbReference>